<comment type="caution">
    <text evidence="3">The sequence shown here is derived from an EMBL/GenBank/DDBJ whole genome shotgun (WGS) entry which is preliminary data.</text>
</comment>
<organism evidence="3 4">
    <name type="scientific">Clathrus columnatus</name>
    <dbReference type="NCBI Taxonomy" id="1419009"/>
    <lineage>
        <taxon>Eukaryota</taxon>
        <taxon>Fungi</taxon>
        <taxon>Dikarya</taxon>
        <taxon>Basidiomycota</taxon>
        <taxon>Agaricomycotina</taxon>
        <taxon>Agaricomycetes</taxon>
        <taxon>Phallomycetidae</taxon>
        <taxon>Phallales</taxon>
        <taxon>Clathraceae</taxon>
        <taxon>Clathrus</taxon>
    </lineage>
</organism>
<feature type="signal peptide" evidence="2">
    <location>
        <begin position="1"/>
        <end position="22"/>
    </location>
</feature>
<sequence length="356" mass="38634">MLYFVFLSSLTLALWNVQLVITQDIPLADKQIPYDQIPEKVDTDDGPRGIQIGYNRCNSTTEGQSSLCQTAYVNSLDDFCIWGPREPNSTIAEEEGALVAWCTQPGRGTRIIPPNTLQGIQFMRTPDYLQITGRIDQSLINIASNDTGGEEDPHGADGRGNPLGSLVYSNGFASNNGNTNNFQQVIEWHNFLGGNIFCFKICDPAGANAVNFCQHIYDRIGCAYNAPAAYRLGVFEKCLGDNQDFPGVYTGPDGQVSTYFQPPESLGPITSIPYQPRIPASSQCVQFQSEVLYSSADNFFPKPTSTSTSSTATATTSVANPIAIPTSLVNGCTSPAYSLQMFFIIFAIVSGAFLAM</sequence>
<dbReference type="Proteomes" id="UP001050691">
    <property type="component" value="Unassembled WGS sequence"/>
</dbReference>
<name>A0AAV5A691_9AGAM</name>
<feature type="chain" id="PRO_5043551373" description="Macrofage activating glycoprotein" evidence="2">
    <location>
        <begin position="23"/>
        <end position="356"/>
    </location>
</feature>
<accession>A0AAV5A691</accession>
<protein>
    <recommendedName>
        <fullName evidence="5">Macrofage activating glycoprotein</fullName>
    </recommendedName>
</protein>
<evidence type="ECO:0008006" key="5">
    <source>
        <dbReference type="Google" id="ProtNLM"/>
    </source>
</evidence>
<keyword evidence="4" id="KW-1185">Reference proteome</keyword>
<evidence type="ECO:0000313" key="3">
    <source>
        <dbReference type="EMBL" id="GJJ10139.1"/>
    </source>
</evidence>
<feature type="transmembrane region" description="Helical" evidence="1">
    <location>
        <begin position="337"/>
        <end position="355"/>
    </location>
</feature>
<keyword evidence="1" id="KW-1133">Transmembrane helix</keyword>
<evidence type="ECO:0000256" key="2">
    <source>
        <dbReference type="SAM" id="SignalP"/>
    </source>
</evidence>
<dbReference type="AlphaFoldDB" id="A0AAV5A691"/>
<keyword evidence="2" id="KW-0732">Signal</keyword>
<keyword evidence="1" id="KW-0472">Membrane</keyword>
<reference evidence="3" key="1">
    <citation type="submission" date="2021-10" db="EMBL/GenBank/DDBJ databases">
        <title>De novo Genome Assembly of Clathrus columnatus (Basidiomycota, Fungi) Using Illumina and Nanopore Sequence Data.</title>
        <authorList>
            <person name="Ogiso-Tanaka E."/>
            <person name="Itagaki H."/>
            <person name="Hosoya T."/>
            <person name="Hosaka K."/>
        </authorList>
    </citation>
    <scope>NUCLEOTIDE SEQUENCE</scope>
    <source>
        <strain evidence="3">MO-923</strain>
    </source>
</reference>
<gene>
    <name evidence="3" type="ORF">Clacol_004365</name>
</gene>
<evidence type="ECO:0000256" key="1">
    <source>
        <dbReference type="SAM" id="Phobius"/>
    </source>
</evidence>
<evidence type="ECO:0000313" key="4">
    <source>
        <dbReference type="Proteomes" id="UP001050691"/>
    </source>
</evidence>
<dbReference type="EMBL" id="BPWL01000005">
    <property type="protein sequence ID" value="GJJ10139.1"/>
    <property type="molecule type" value="Genomic_DNA"/>
</dbReference>
<keyword evidence="1" id="KW-0812">Transmembrane</keyword>
<proteinExistence type="predicted"/>